<reference evidence="3 4" key="1">
    <citation type="submission" date="2023-05" db="EMBL/GenBank/DDBJ databases">
        <title>Flavobacterium sedimenti sp. nov., isolated from the sediment.</title>
        <authorList>
            <person name="Wu N."/>
        </authorList>
    </citation>
    <scope>NUCLEOTIDE SEQUENCE [LARGE SCALE GENOMIC DNA]</scope>
    <source>
        <strain evidence="3 4">YZ-48</strain>
    </source>
</reference>
<evidence type="ECO:0000313" key="4">
    <source>
        <dbReference type="Proteomes" id="UP001230035"/>
    </source>
</evidence>
<dbReference type="RefSeq" id="WP_283239306.1">
    <property type="nucleotide sequence ID" value="NZ_JASGBP010000005.1"/>
</dbReference>
<dbReference type="PANTHER" id="PTHR30388:SF6">
    <property type="entry name" value="XANTHINE DEHYDROGENASE SUBUNIT A-RELATED"/>
    <property type="match status" value="1"/>
</dbReference>
<dbReference type="SUPFAM" id="SSF51735">
    <property type="entry name" value="NAD(P)-binding Rossmann-fold domains"/>
    <property type="match status" value="1"/>
</dbReference>
<evidence type="ECO:0000259" key="1">
    <source>
        <dbReference type="Pfam" id="PF02625"/>
    </source>
</evidence>
<gene>
    <name evidence="3" type="ORF">QHT84_09410</name>
</gene>
<comment type="caution">
    <text evidence="3">The sequence shown here is derived from an EMBL/GenBank/DDBJ whole genome shotgun (WGS) entry which is preliminary data.</text>
</comment>
<keyword evidence="4" id="KW-1185">Reference proteome</keyword>
<dbReference type="InterPro" id="IPR027051">
    <property type="entry name" value="XdhC_Rossmann_dom"/>
</dbReference>
<dbReference type="PANTHER" id="PTHR30388">
    <property type="entry name" value="ALDEHYDE OXIDOREDUCTASE MOLYBDENUM COFACTOR ASSEMBLY PROTEIN"/>
    <property type="match status" value="1"/>
</dbReference>
<dbReference type="Proteomes" id="UP001230035">
    <property type="component" value="Unassembled WGS sequence"/>
</dbReference>
<dbReference type="Pfam" id="PF13478">
    <property type="entry name" value="XdhC_C"/>
    <property type="match status" value="1"/>
</dbReference>
<evidence type="ECO:0000313" key="3">
    <source>
        <dbReference type="EMBL" id="MDI9257629.1"/>
    </source>
</evidence>
<evidence type="ECO:0000259" key="2">
    <source>
        <dbReference type="Pfam" id="PF13478"/>
    </source>
</evidence>
<name>A0ABT6XSK2_9FLAO</name>
<dbReference type="InterPro" id="IPR036291">
    <property type="entry name" value="NAD(P)-bd_dom_sf"/>
</dbReference>
<accession>A0ABT6XSK2</accession>
<dbReference type="InterPro" id="IPR003777">
    <property type="entry name" value="XdhC_CoxI"/>
</dbReference>
<dbReference type="EMBL" id="JASGBP010000005">
    <property type="protein sequence ID" value="MDI9257629.1"/>
    <property type="molecule type" value="Genomic_DNA"/>
</dbReference>
<protein>
    <submittedName>
        <fullName evidence="3">XdhC family protein</fullName>
    </submittedName>
</protein>
<proteinExistence type="predicted"/>
<feature type="domain" description="XdhC- CoxI" evidence="1">
    <location>
        <begin position="14"/>
        <end position="68"/>
    </location>
</feature>
<dbReference type="Gene3D" id="3.40.50.720">
    <property type="entry name" value="NAD(P)-binding Rossmann-like Domain"/>
    <property type="match status" value="1"/>
</dbReference>
<dbReference type="Pfam" id="PF02625">
    <property type="entry name" value="XdhC_CoxI"/>
    <property type="match status" value="1"/>
</dbReference>
<organism evidence="3 4">
    <name type="scientific">Flavobacterium sedimenticola</name>
    <dbReference type="NCBI Taxonomy" id="3043286"/>
    <lineage>
        <taxon>Bacteria</taxon>
        <taxon>Pseudomonadati</taxon>
        <taxon>Bacteroidota</taxon>
        <taxon>Flavobacteriia</taxon>
        <taxon>Flavobacteriales</taxon>
        <taxon>Flavobacteriaceae</taxon>
        <taxon>Flavobacterium</taxon>
    </lineage>
</organism>
<sequence>MVTDFYKKLQQVLQEESRLILMVVVANNGSSPGRKGFKMVVTPQQMYGTIGGGIMEHKMVELAESLLSKPPFTPFVKHQIHDKSAPKDQSGMICSGEQTIAFYDLDTRFFSVTEKILSDEPLTINYSNHGITLEKPERFQWLYTEANCLTQKVYIIGGGHVGLALSEVLSKLDFELHLLDHRENLNTMDANTFVQSKQVIDFETIDQYIPEGKKVYVVIMSFGYRTDDVIIRRLLGKKFKYIGMLGSVAKIKTLFQNLEADGFDKAQIAEVFAPIGLDIKSETTQEIAISIAAQLIQIRNQNR</sequence>
<feature type="domain" description="XdhC Rossmann" evidence="2">
    <location>
        <begin position="153"/>
        <end position="295"/>
    </location>
</feature>
<dbReference type="InterPro" id="IPR052698">
    <property type="entry name" value="MoCofactor_Util/Proc"/>
</dbReference>